<dbReference type="Gene3D" id="2.40.40.20">
    <property type="match status" value="1"/>
</dbReference>
<evidence type="ECO:0000256" key="5">
    <source>
        <dbReference type="ARBA" id="ARBA00022723"/>
    </source>
</evidence>
<comment type="similarity">
    <text evidence="2">Belongs to the prokaryotic molybdopterin-containing oxidoreductase family.</text>
</comment>
<dbReference type="Gene3D" id="3.40.50.740">
    <property type="match status" value="1"/>
</dbReference>
<dbReference type="GO" id="GO:0051539">
    <property type="term" value="F:4 iron, 4 sulfur cluster binding"/>
    <property type="evidence" value="ECO:0007669"/>
    <property type="project" value="UniProtKB-KW"/>
</dbReference>
<dbReference type="Gene3D" id="3.40.228.10">
    <property type="entry name" value="Dimethylsulfoxide Reductase, domain 2"/>
    <property type="match status" value="1"/>
</dbReference>
<dbReference type="CDD" id="cd02778">
    <property type="entry name" value="MopB_CT_Thiosulfate-R-like"/>
    <property type="match status" value="1"/>
</dbReference>
<dbReference type="Pfam" id="PF04879">
    <property type="entry name" value="Molybdop_Fe4S4"/>
    <property type="match status" value="1"/>
</dbReference>
<proteinExistence type="inferred from homology"/>
<keyword evidence="7" id="KW-0560">Oxidoreductase</keyword>
<keyword evidence="8" id="KW-0408">Iron</keyword>
<dbReference type="PANTHER" id="PTHR43742:SF9">
    <property type="entry name" value="TETRATHIONATE REDUCTASE SUBUNIT A"/>
    <property type="match status" value="1"/>
</dbReference>
<dbReference type="Pfam" id="PF00384">
    <property type="entry name" value="Molybdopterin"/>
    <property type="match status" value="1"/>
</dbReference>
<dbReference type="InterPro" id="IPR050612">
    <property type="entry name" value="Prok_Mopterin_Oxidored"/>
</dbReference>
<keyword evidence="5" id="KW-0479">Metal-binding</keyword>
<evidence type="ECO:0000256" key="8">
    <source>
        <dbReference type="ARBA" id="ARBA00023004"/>
    </source>
</evidence>
<dbReference type="InterPro" id="IPR006656">
    <property type="entry name" value="Mopterin_OxRdtase"/>
</dbReference>
<dbReference type="InterPro" id="IPR019546">
    <property type="entry name" value="TAT_signal_bac_arc"/>
</dbReference>
<dbReference type="NCBIfam" id="TIGR01409">
    <property type="entry name" value="TAT_signal_seq"/>
    <property type="match status" value="1"/>
</dbReference>
<evidence type="ECO:0000256" key="6">
    <source>
        <dbReference type="ARBA" id="ARBA00022729"/>
    </source>
</evidence>
<dbReference type="InterPro" id="IPR006963">
    <property type="entry name" value="Mopterin_OxRdtase_4Fe-4S_dom"/>
</dbReference>
<sequence length="722" mass="79853">MALTEKFTRRTFLKLTAGAAAAASLGTLSFRAWQKAQAEEKDDVRVVPTLCDGCSNHCGIYVETKNGRIWRVTGIPEHPKSKGKVCARGQGVIMTPYLRNRVTQPLKRQPDGSFVPISWEDAYREIGERLREILAKYGPRSVGHVSYDYPMYVWYGRRLMAALGSPNVFTHRTSCNPARNVGFKHTVGGVPGADIENSRYMVFIGRNLAEGITPSEVLSLSRARRKGAQIILVDPRVNNTYQMATKWVPIRPGTDLAFVLALAHVLIREELYDVEFVREYGYGFEHFAQEVEGYTPEWAEEITGVPKATILEIARGLGKNRPRAFIHPSWRGAFGSQYQNSADTARAVALVNALLGNYQKEGGLTFFGSPKFGSLDPARHPEPPKPTLPRVDAEWPLIGDVASAIPDKILAGDLKALIVAHGNPVMDYNNPTIARKAYASLELLVAIDPFLGETAEVAHYVLPEVTYLERDEMVEGLSGRKPVVALRQQVIDKVHPETKPAWEIYNGLAEAAGVGQYFNFTLDELNEAMLAPLGLSLAEVKAKGTVVLNQPSSLGTPKFATPTGKVEFYSTAFADAGFSPIPKWTPPLVMPDPAKGEFRLINGKQAYHSHTNTTRNPYLLSLTESFAGDRLWINRRVAERMGLKEGDWVEVRSEVGKGRARVHLTEAIHPECVFIYAPYGGLAKDNPGKNFAFSFFELVPHRLDPISGSPMVQDFAVTVHKV</sequence>
<comment type="cofactor">
    <cofactor evidence="1">
        <name>Mo-bis(molybdopterin guanine dinucleotide)</name>
        <dbReference type="ChEBI" id="CHEBI:60539"/>
    </cofactor>
</comment>
<protein>
    <submittedName>
        <fullName evidence="11">Molybdopterin oxidoreductase, catalytic subunit</fullName>
    </submittedName>
</protein>
<dbReference type="PROSITE" id="PS51318">
    <property type="entry name" value="TAT"/>
    <property type="match status" value="1"/>
</dbReference>
<evidence type="ECO:0000256" key="7">
    <source>
        <dbReference type="ARBA" id="ARBA00023002"/>
    </source>
</evidence>
<evidence type="ECO:0000256" key="1">
    <source>
        <dbReference type="ARBA" id="ARBA00001942"/>
    </source>
</evidence>
<accession>A0A2T5G5J1</accession>
<evidence type="ECO:0000256" key="4">
    <source>
        <dbReference type="ARBA" id="ARBA00022505"/>
    </source>
</evidence>
<evidence type="ECO:0000256" key="9">
    <source>
        <dbReference type="ARBA" id="ARBA00023014"/>
    </source>
</evidence>
<keyword evidence="9" id="KW-0411">Iron-sulfur</keyword>
<keyword evidence="4" id="KW-0500">Molybdenum</keyword>
<gene>
    <name evidence="11" type="ORF">BLITH_1512</name>
</gene>
<dbReference type="InterPro" id="IPR009010">
    <property type="entry name" value="Asp_de-COase-like_dom_sf"/>
</dbReference>
<dbReference type="GO" id="GO:0016491">
    <property type="term" value="F:oxidoreductase activity"/>
    <property type="evidence" value="ECO:0007669"/>
    <property type="project" value="UniProtKB-KW"/>
</dbReference>
<dbReference type="InterPro" id="IPR006311">
    <property type="entry name" value="TAT_signal"/>
</dbReference>
<dbReference type="Gene3D" id="3.30.2070.10">
    <property type="entry name" value="Formate dehydrogenase/DMSO reductase"/>
    <property type="match status" value="1"/>
</dbReference>
<evidence type="ECO:0000313" key="11">
    <source>
        <dbReference type="EMBL" id="PTQ51435.1"/>
    </source>
</evidence>
<evidence type="ECO:0000313" key="12">
    <source>
        <dbReference type="Proteomes" id="UP000244016"/>
    </source>
</evidence>
<evidence type="ECO:0000256" key="2">
    <source>
        <dbReference type="ARBA" id="ARBA00010312"/>
    </source>
</evidence>
<dbReference type="SMART" id="SM00926">
    <property type="entry name" value="Molybdop_Fe4S4"/>
    <property type="match status" value="1"/>
</dbReference>
<dbReference type="Proteomes" id="UP000244016">
    <property type="component" value="Unassembled WGS sequence"/>
</dbReference>
<dbReference type="GO" id="GO:0046872">
    <property type="term" value="F:metal ion binding"/>
    <property type="evidence" value="ECO:0007669"/>
    <property type="project" value="UniProtKB-KW"/>
</dbReference>
<keyword evidence="6" id="KW-0732">Signal</keyword>
<dbReference type="EMBL" id="PEBW01000005">
    <property type="protein sequence ID" value="PTQ51435.1"/>
    <property type="molecule type" value="Genomic_DNA"/>
</dbReference>
<keyword evidence="3" id="KW-0004">4Fe-4S</keyword>
<name>A0A2T5G5J1_9BACL</name>
<dbReference type="PANTHER" id="PTHR43742">
    <property type="entry name" value="TRIMETHYLAMINE-N-OXIDE REDUCTASE"/>
    <property type="match status" value="1"/>
</dbReference>
<comment type="caution">
    <text evidence="11">The sequence shown here is derived from an EMBL/GenBank/DDBJ whole genome shotgun (WGS) entry which is preliminary data.</text>
</comment>
<feature type="domain" description="4Fe-4S Mo/W bis-MGD-type" evidence="10">
    <location>
        <begin position="44"/>
        <end position="100"/>
    </location>
</feature>
<dbReference type="InterPro" id="IPR006657">
    <property type="entry name" value="MoPterin_dinucl-bd_dom"/>
</dbReference>
<dbReference type="SUPFAM" id="SSF53706">
    <property type="entry name" value="Formate dehydrogenase/DMSO reductase, domains 1-3"/>
    <property type="match status" value="1"/>
</dbReference>
<reference evidence="11 12" key="1">
    <citation type="submission" date="2017-08" db="EMBL/GenBank/DDBJ databases">
        <title>Burning lignite coal seam in the remote Altai Mountains harbors a hydrogen-driven thermophilic microbial community.</title>
        <authorList>
            <person name="Kadnikov V.V."/>
            <person name="Mardanov A.V."/>
            <person name="Ivasenko D."/>
            <person name="Beletsky A.V."/>
            <person name="Karnachuk O.V."/>
            <person name="Ravin N.V."/>
        </authorList>
    </citation>
    <scope>NUCLEOTIDE SEQUENCE [LARGE SCALE GENOMIC DNA]</scope>
    <source>
        <strain evidence="11">AL31</strain>
    </source>
</reference>
<evidence type="ECO:0000259" key="10">
    <source>
        <dbReference type="PROSITE" id="PS51669"/>
    </source>
</evidence>
<dbReference type="GO" id="GO:0043546">
    <property type="term" value="F:molybdopterin cofactor binding"/>
    <property type="evidence" value="ECO:0007669"/>
    <property type="project" value="InterPro"/>
</dbReference>
<dbReference type="Pfam" id="PF01568">
    <property type="entry name" value="Molydop_binding"/>
    <property type="match status" value="1"/>
</dbReference>
<evidence type="ECO:0000256" key="3">
    <source>
        <dbReference type="ARBA" id="ARBA00022485"/>
    </source>
</evidence>
<dbReference type="SUPFAM" id="SSF50692">
    <property type="entry name" value="ADC-like"/>
    <property type="match status" value="1"/>
</dbReference>
<organism evidence="11 12">
    <name type="scientific">Brockia lithotrophica</name>
    <dbReference type="NCBI Taxonomy" id="933949"/>
    <lineage>
        <taxon>Bacteria</taxon>
        <taxon>Bacillati</taxon>
        <taxon>Bacillota</taxon>
        <taxon>Bacilli</taxon>
        <taxon>Bacillales</taxon>
        <taxon>Bacillales Family X. Incertae Sedis</taxon>
        <taxon>Brockia</taxon>
    </lineage>
</organism>
<dbReference type="PROSITE" id="PS51669">
    <property type="entry name" value="4FE4S_MOW_BIS_MGD"/>
    <property type="match status" value="1"/>
</dbReference>
<dbReference type="Gene3D" id="2.20.25.90">
    <property type="entry name" value="ADC-like domains"/>
    <property type="match status" value="1"/>
</dbReference>
<dbReference type="AlphaFoldDB" id="A0A2T5G5J1"/>